<accession>A0A0G0I6R7</accession>
<evidence type="ECO:0000313" key="2">
    <source>
        <dbReference type="EMBL" id="KKQ50232.1"/>
    </source>
</evidence>
<gene>
    <name evidence="2" type="ORF">US67_C0008G0013</name>
</gene>
<dbReference type="Proteomes" id="UP000034366">
    <property type="component" value="Unassembled WGS sequence"/>
</dbReference>
<organism evidence="2 3">
    <name type="scientific">Candidatus Woesebacteria bacterium GW2011_GWD1_38_10</name>
    <dbReference type="NCBI Taxonomy" id="1618592"/>
    <lineage>
        <taxon>Bacteria</taxon>
        <taxon>Candidatus Woeseibacteriota</taxon>
    </lineage>
</organism>
<dbReference type="EMBL" id="LBTW01000008">
    <property type="protein sequence ID" value="KKQ50232.1"/>
    <property type="molecule type" value="Genomic_DNA"/>
</dbReference>
<sequence>MTIETRINKDRLSPYDYVIRGKKVPEELEEIALNELKILPGSKHSPTDKSNSSESKELFPGLAGKNNNPWYK</sequence>
<name>A0A0G0I6R7_9BACT</name>
<protein>
    <submittedName>
        <fullName evidence="2">Uncharacterized protein</fullName>
    </submittedName>
</protein>
<evidence type="ECO:0000256" key="1">
    <source>
        <dbReference type="SAM" id="MobiDB-lite"/>
    </source>
</evidence>
<comment type="caution">
    <text evidence="2">The sequence shown here is derived from an EMBL/GenBank/DDBJ whole genome shotgun (WGS) entry which is preliminary data.</text>
</comment>
<proteinExistence type="predicted"/>
<reference evidence="2 3" key="1">
    <citation type="journal article" date="2015" name="Nature">
        <title>rRNA introns, odd ribosomes, and small enigmatic genomes across a large radiation of phyla.</title>
        <authorList>
            <person name="Brown C.T."/>
            <person name="Hug L.A."/>
            <person name="Thomas B.C."/>
            <person name="Sharon I."/>
            <person name="Castelle C.J."/>
            <person name="Singh A."/>
            <person name="Wilkins M.J."/>
            <person name="Williams K.H."/>
            <person name="Banfield J.F."/>
        </authorList>
    </citation>
    <scope>NUCLEOTIDE SEQUENCE [LARGE SCALE GENOMIC DNA]</scope>
</reference>
<dbReference type="AlphaFoldDB" id="A0A0G0I6R7"/>
<evidence type="ECO:0000313" key="3">
    <source>
        <dbReference type="Proteomes" id="UP000034366"/>
    </source>
</evidence>
<feature type="region of interest" description="Disordered" evidence="1">
    <location>
        <begin position="40"/>
        <end position="72"/>
    </location>
</feature>